<reference evidence="9 10" key="1">
    <citation type="journal article" date="2013" name="Science">
        <title>Pandoraviruses: amoeba viruses with genomes up to 2.5 Mb reaching that of parasitic eukaryotes.</title>
        <authorList>
            <person name="Philippe N."/>
            <person name="Legendre M."/>
            <person name="Doutre G."/>
            <person name="Coute Y."/>
            <person name="Poirot O."/>
            <person name="Lescot M."/>
            <person name="Arslan D."/>
            <person name="Seltzer V."/>
            <person name="Bertaux L."/>
            <person name="Bruley C."/>
            <person name="Garin J."/>
            <person name="Claverie J.M."/>
            <person name="Abergel C."/>
        </authorList>
    </citation>
    <scope>NUCLEOTIDE SEQUENCE [LARGE SCALE GENOMIC DNA]</scope>
</reference>
<evidence type="ECO:0000256" key="1">
    <source>
        <dbReference type="ARBA" id="ARBA00004651"/>
    </source>
</evidence>
<dbReference type="GeneID" id="34568460"/>
<keyword evidence="6 8" id="KW-0472">Membrane</keyword>
<keyword evidence="3" id="KW-1003">Cell membrane</keyword>
<keyword evidence="10" id="KW-1185">Reference proteome</keyword>
<evidence type="ECO:0000313" key="9">
    <source>
        <dbReference type="EMBL" id="ATE82135.1"/>
    </source>
</evidence>
<accession>A0A291ATH8</accession>
<keyword evidence="2" id="KW-0813">Transport</keyword>
<feature type="compositionally biased region" description="Basic residues" evidence="7">
    <location>
        <begin position="1"/>
        <end position="11"/>
    </location>
</feature>
<proteinExistence type="predicted"/>
<evidence type="ECO:0000313" key="10">
    <source>
        <dbReference type="Proteomes" id="UP000204584"/>
    </source>
</evidence>
<evidence type="ECO:0000256" key="6">
    <source>
        <dbReference type="ARBA" id="ARBA00023136"/>
    </source>
</evidence>
<dbReference type="InterPro" id="IPR002781">
    <property type="entry name" value="TM_pro_TauE-like"/>
</dbReference>
<feature type="transmembrane region" description="Helical" evidence="8">
    <location>
        <begin position="320"/>
        <end position="339"/>
    </location>
</feature>
<keyword evidence="5 8" id="KW-1133">Transmembrane helix</keyword>
<gene>
    <name evidence="9" type="ORF">psal_cds_207</name>
</gene>
<sequence>MGRKNSHRPTAPKKPTIRDRHEANSAKKKRGMTDLLVDAALQAAATMAAGRNDSGDGYGDTYGDTSPVWFPAATVYDVPDVDLVRVGVVAAASIVAAAVSAVTAFGMAVTFHAIAHGVAAAGLATIDTGAAVAYLMCMAIPAFWPLAIAHRRHIWWPLVGVLFVPSAAFTYVGTLLLADQPPTVLRPLLGAAMLAIALWEAARTNPHAAAAATARKAPDGLTTSSDPATTSDPFCEVAVDPYDDTGGDSVDEREAMRPLLSPPSKATQRQASLSVGVVVLAVACGVVSGLLGGMLCLHGPPLMIFAAVVAMPVERMRATMMCLFGAVSVLQIGFLWGHGLFDWHSQWPCYVAATAGSAIGTKLGDMACKHVPPAAVYWGILVLLIVTGVSLITGSVEGALAYAVICAAIVLFALALLFQLQKHRQ</sequence>
<evidence type="ECO:0000256" key="4">
    <source>
        <dbReference type="ARBA" id="ARBA00022692"/>
    </source>
</evidence>
<evidence type="ECO:0000256" key="5">
    <source>
        <dbReference type="ARBA" id="ARBA00022989"/>
    </source>
</evidence>
<dbReference type="GO" id="GO:0005886">
    <property type="term" value="C:plasma membrane"/>
    <property type="evidence" value="ECO:0007669"/>
    <property type="project" value="UniProtKB-SubCell"/>
</dbReference>
<evidence type="ECO:0000256" key="7">
    <source>
        <dbReference type="SAM" id="MobiDB-lite"/>
    </source>
</evidence>
<evidence type="ECO:0000256" key="2">
    <source>
        <dbReference type="ARBA" id="ARBA00022448"/>
    </source>
</evidence>
<dbReference type="KEGG" id="vg:34568460"/>
<feature type="transmembrane region" description="Helical" evidence="8">
    <location>
        <begin position="120"/>
        <end position="143"/>
    </location>
</feature>
<dbReference type="Pfam" id="PF01925">
    <property type="entry name" value="TauE"/>
    <property type="match status" value="1"/>
</dbReference>
<dbReference type="InterPro" id="IPR052017">
    <property type="entry name" value="TSUP"/>
</dbReference>
<organism evidence="9 10">
    <name type="scientific">Pandoravirus salinus</name>
    <dbReference type="NCBI Taxonomy" id="1349410"/>
    <lineage>
        <taxon>Viruses</taxon>
        <taxon>Pandoravirus</taxon>
    </lineage>
</organism>
<dbReference type="PANTHER" id="PTHR30269:SF38">
    <property type="entry name" value="SULFITE EXPORTER TAUE_SAFE"/>
    <property type="match status" value="1"/>
</dbReference>
<dbReference type="RefSeq" id="YP_009429974.1">
    <property type="nucleotide sequence ID" value="NC_022098.1"/>
</dbReference>
<feature type="region of interest" description="Disordered" evidence="7">
    <location>
        <begin position="1"/>
        <end position="29"/>
    </location>
</feature>
<name>A0A291ATH8_9VIRU</name>
<protein>
    <submittedName>
        <fullName evidence="9">Putative membrane transporter protein</fullName>
    </submittedName>
</protein>
<evidence type="ECO:0000256" key="3">
    <source>
        <dbReference type="ARBA" id="ARBA00022475"/>
    </source>
</evidence>
<feature type="transmembrane region" description="Helical" evidence="8">
    <location>
        <begin position="88"/>
        <end position="114"/>
    </location>
</feature>
<keyword evidence="4 8" id="KW-0812">Transmembrane</keyword>
<feature type="transmembrane region" description="Helical" evidence="8">
    <location>
        <begin position="399"/>
        <end position="418"/>
    </location>
</feature>
<feature type="transmembrane region" description="Helical" evidence="8">
    <location>
        <begin position="271"/>
        <end position="291"/>
    </location>
</feature>
<evidence type="ECO:0000256" key="8">
    <source>
        <dbReference type="SAM" id="Phobius"/>
    </source>
</evidence>
<dbReference type="EMBL" id="KC977571">
    <property type="protein sequence ID" value="ATE82135.1"/>
    <property type="molecule type" value="Genomic_DNA"/>
</dbReference>
<dbReference type="PANTHER" id="PTHR30269">
    <property type="entry name" value="TRANSMEMBRANE PROTEIN YFCA"/>
    <property type="match status" value="1"/>
</dbReference>
<comment type="subcellular location">
    <subcellularLocation>
        <location evidence="1">Cell membrane</location>
        <topology evidence="1">Multi-pass membrane protein</topology>
    </subcellularLocation>
</comment>
<feature type="transmembrane region" description="Helical" evidence="8">
    <location>
        <begin position="155"/>
        <end position="178"/>
    </location>
</feature>
<feature type="transmembrane region" description="Helical" evidence="8">
    <location>
        <begin position="375"/>
        <end position="393"/>
    </location>
</feature>
<feature type="compositionally biased region" description="Basic and acidic residues" evidence="7">
    <location>
        <begin position="16"/>
        <end position="25"/>
    </location>
</feature>
<dbReference type="Proteomes" id="UP000204584">
    <property type="component" value="Segment"/>
</dbReference>